<evidence type="ECO:0000256" key="7">
    <source>
        <dbReference type="ARBA" id="ARBA00022774"/>
    </source>
</evidence>
<dbReference type="EMBL" id="CP131060">
    <property type="protein sequence ID" value="WNY25422.1"/>
    <property type="molecule type" value="Genomic_DNA"/>
</dbReference>
<keyword evidence="6 10" id="KW-0808">Transferase</keyword>
<evidence type="ECO:0000313" key="11">
    <source>
        <dbReference type="Proteomes" id="UP001303587"/>
    </source>
</evidence>
<organism evidence="10 11">
    <name type="scientific">Methanolapillus millepedarum</name>
    <dbReference type="NCBI Taxonomy" id="3028296"/>
    <lineage>
        <taxon>Archaea</taxon>
        <taxon>Methanobacteriati</taxon>
        <taxon>Methanobacteriota</taxon>
        <taxon>Stenosarchaea group</taxon>
        <taxon>Methanomicrobia</taxon>
        <taxon>Methanosarcinales</taxon>
        <taxon>Methanosarcinaceae</taxon>
        <taxon>Methanolapillus</taxon>
    </lineage>
</organism>
<evidence type="ECO:0000256" key="5">
    <source>
        <dbReference type="ARBA" id="ARBA00022603"/>
    </source>
</evidence>
<evidence type="ECO:0000256" key="3">
    <source>
        <dbReference type="ARBA" id="ARBA00007137"/>
    </source>
</evidence>
<dbReference type="Gene3D" id="3.20.20.480">
    <property type="entry name" value="Trimethylamine methyltransferase-like"/>
    <property type="match status" value="1"/>
</dbReference>
<comment type="function">
    <text evidence="1">Catalyzes the transfer of a methyl group from trimethylamine to the corrinoid cofactor of MttC.</text>
</comment>
<dbReference type="InterPro" id="IPR010426">
    <property type="entry name" value="MTTB_MeTrfase"/>
</dbReference>
<dbReference type="InterPro" id="IPR012740">
    <property type="entry name" value="MttB_Methanosar"/>
</dbReference>
<evidence type="ECO:0000256" key="6">
    <source>
        <dbReference type="ARBA" id="ARBA00022679"/>
    </source>
</evidence>
<dbReference type="NCBIfam" id="TIGR02369">
    <property type="entry name" value="trimeth_pyl"/>
    <property type="match status" value="1"/>
</dbReference>
<gene>
    <name evidence="10" type="primary">mtgB_2</name>
    <name evidence="10" type="ORF">MsAc7_09740</name>
</gene>
<keyword evidence="5 10" id="KW-0489">Methyltransferase</keyword>
<evidence type="ECO:0000256" key="1">
    <source>
        <dbReference type="ARBA" id="ARBA00003550"/>
    </source>
</evidence>
<dbReference type="Proteomes" id="UP001303587">
    <property type="component" value="Chromosome"/>
</dbReference>
<evidence type="ECO:0000256" key="8">
    <source>
        <dbReference type="ARBA" id="ARBA00022994"/>
    </source>
</evidence>
<comment type="catalytic activity">
    <reaction evidence="9">
        <text>Co(I)-[trimethylamine-specific corrinoid protein] + trimethylamine + H(+) = methyl-Co(III)-[trimethylamine-specific corrinoid protein] + dimethylamine</text>
        <dbReference type="Rhea" id="RHEA:39287"/>
        <dbReference type="Rhea" id="RHEA-COMP:11124"/>
        <dbReference type="Rhea" id="RHEA-COMP:11126"/>
        <dbReference type="ChEBI" id="CHEBI:15378"/>
        <dbReference type="ChEBI" id="CHEBI:58040"/>
        <dbReference type="ChEBI" id="CHEBI:58389"/>
        <dbReference type="ChEBI" id="CHEBI:85033"/>
        <dbReference type="ChEBI" id="CHEBI:85035"/>
        <dbReference type="EC" id="2.1.1.250"/>
    </reaction>
</comment>
<reference evidence="10 11" key="1">
    <citation type="submission" date="2023-07" db="EMBL/GenBank/DDBJ databases">
        <title>Closed genoem sequence of Methanosarcinaceae archaeon Ac7.</title>
        <authorList>
            <person name="Poehlein A."/>
            <person name="Protasov E."/>
            <person name="Platt K."/>
            <person name="Reeh H."/>
            <person name="Daniel R."/>
            <person name="Brune A."/>
        </authorList>
    </citation>
    <scope>NUCLEOTIDE SEQUENCE [LARGE SCALE GENOMIC DNA]</scope>
    <source>
        <strain evidence="10 11">Ac7</strain>
    </source>
</reference>
<evidence type="ECO:0000256" key="2">
    <source>
        <dbReference type="ARBA" id="ARBA00004710"/>
    </source>
</evidence>
<comment type="similarity">
    <text evidence="3">Belongs to the trimethylamine methyltransferase family.</text>
</comment>
<dbReference type="AlphaFoldDB" id="A0AA96V2Q7"/>
<evidence type="ECO:0000313" key="10">
    <source>
        <dbReference type="EMBL" id="WNY25422.1"/>
    </source>
</evidence>
<evidence type="ECO:0000256" key="4">
    <source>
        <dbReference type="ARBA" id="ARBA00012861"/>
    </source>
</evidence>
<name>A0AA96V2Q7_9EURY</name>
<keyword evidence="8" id="KW-0484">Methanogenesis</keyword>
<proteinExistence type="inferred from homology"/>
<keyword evidence="7" id="KW-0669">Pyrrolysine</keyword>
<comment type="pathway">
    <text evidence="2">One-carbon metabolism; methanogenesis from trimethylamine.</text>
</comment>
<keyword evidence="11" id="KW-1185">Reference proteome</keyword>
<protein>
    <recommendedName>
        <fullName evidence="4">[trimethylamine--corrinoid protein] Co-methyltransferase</fullName>
        <ecNumber evidence="4">2.1.1.250</ecNumber>
    </recommendedName>
</protein>
<dbReference type="EC" id="2.1.1.250" evidence="4"/>
<sequence>MSKCNAFAATKALNGVEFELFTPDELKAIHEATMDVLSDPGIQVSNADARNAFKEAGCLVDEATKIVRIPEFVVRRALQTAPSRFTLWARNKKYNTVQECGGKVHWTCFGTGVKMCNYVAPGKYETVDSVEQDIANIAKLCDWAENIDYFSLPVSARDWAGKGAQDVHEVFTPLTSTEKHYHDIDPVGENVEEYWEIIKAYYGGNEEEARKKPIMSMLVCPTSPLELSNNACQVIMKGARYNMPVNVLSMAMSGGSAPVYLAGTLVTHNAEVLSGIVLAQIANPGAPVFYGSSTTTFDLKKGTAPVGSPELGLISAGVSKLAKFYGLPAFVAGA</sequence>
<evidence type="ECO:0000256" key="9">
    <source>
        <dbReference type="ARBA" id="ARBA00048024"/>
    </source>
</evidence>
<dbReference type="Pfam" id="PF06253">
    <property type="entry name" value="MTTB"/>
    <property type="match status" value="1"/>
</dbReference>
<accession>A0AA96V2Q7</accession>
<dbReference type="InterPro" id="IPR038601">
    <property type="entry name" value="MttB-like_sf"/>
</dbReference>
<dbReference type="GO" id="GO:0043834">
    <property type="term" value="F:trimethylamine methyltransferase activity"/>
    <property type="evidence" value="ECO:0007669"/>
    <property type="project" value="UniProtKB-EC"/>
</dbReference>
<dbReference type="GO" id="GO:0032259">
    <property type="term" value="P:methylation"/>
    <property type="evidence" value="ECO:0007669"/>
    <property type="project" value="UniProtKB-KW"/>
</dbReference>
<dbReference type="GO" id="GO:0015948">
    <property type="term" value="P:methanogenesis"/>
    <property type="evidence" value="ECO:0007669"/>
    <property type="project" value="UniProtKB-KW"/>
</dbReference>